<organism evidence="1 2">
    <name type="scientific">Eretmocerus hayati</name>
    <dbReference type="NCBI Taxonomy" id="131215"/>
    <lineage>
        <taxon>Eukaryota</taxon>
        <taxon>Metazoa</taxon>
        <taxon>Ecdysozoa</taxon>
        <taxon>Arthropoda</taxon>
        <taxon>Hexapoda</taxon>
        <taxon>Insecta</taxon>
        <taxon>Pterygota</taxon>
        <taxon>Neoptera</taxon>
        <taxon>Endopterygota</taxon>
        <taxon>Hymenoptera</taxon>
        <taxon>Apocrita</taxon>
        <taxon>Proctotrupomorpha</taxon>
        <taxon>Chalcidoidea</taxon>
        <taxon>Aphelinidae</taxon>
        <taxon>Aphelininae</taxon>
        <taxon>Eretmocerus</taxon>
    </lineage>
</organism>
<proteinExistence type="predicted"/>
<accession>A0ACC2NTT9</accession>
<sequence length="200" mass="22563">MVVTGIHVLAGTDKIDCVQYDWELIKTLALELLHRVYSNDEKNGADFVSVAILAKSKILAATFGCGKDLRSRCKGARVPSINPDENVLKTTQLFDDLKHNGRLVLAGGTIVEVENLFCIHVIDFVKTYSVLRLFGPDFDSVHVHTKCIYPQVVLVIELEADICSHPSKLKHCVEIYHEKKPRWTAKPTFRLVFGEKKYLL</sequence>
<gene>
    <name evidence="1" type="ORF">QAD02_004894</name>
</gene>
<protein>
    <submittedName>
        <fullName evidence="1">Uncharacterized protein</fullName>
    </submittedName>
</protein>
<dbReference type="Proteomes" id="UP001239111">
    <property type="component" value="Chromosome 3"/>
</dbReference>
<reference evidence="1" key="1">
    <citation type="submission" date="2023-04" db="EMBL/GenBank/DDBJ databases">
        <title>A chromosome-level genome assembly of the parasitoid wasp Eretmocerus hayati.</title>
        <authorList>
            <person name="Zhong Y."/>
            <person name="Liu S."/>
            <person name="Liu Y."/>
        </authorList>
    </citation>
    <scope>NUCLEOTIDE SEQUENCE</scope>
    <source>
        <strain evidence="1">ZJU_SS_LIU_2023</strain>
    </source>
</reference>
<evidence type="ECO:0000313" key="2">
    <source>
        <dbReference type="Proteomes" id="UP001239111"/>
    </source>
</evidence>
<evidence type="ECO:0000313" key="1">
    <source>
        <dbReference type="EMBL" id="KAJ8673632.1"/>
    </source>
</evidence>
<dbReference type="EMBL" id="CM056743">
    <property type="protein sequence ID" value="KAJ8673632.1"/>
    <property type="molecule type" value="Genomic_DNA"/>
</dbReference>
<keyword evidence="2" id="KW-1185">Reference proteome</keyword>
<comment type="caution">
    <text evidence="1">The sequence shown here is derived from an EMBL/GenBank/DDBJ whole genome shotgun (WGS) entry which is preliminary data.</text>
</comment>
<name>A0ACC2NTT9_9HYME</name>